<dbReference type="EMBL" id="REFY01000006">
    <property type="protein sequence ID" value="RQG87077.1"/>
    <property type="molecule type" value="Genomic_DNA"/>
</dbReference>
<evidence type="ECO:0000313" key="2">
    <source>
        <dbReference type="Proteomes" id="UP000273828"/>
    </source>
</evidence>
<accession>A0A3N6M4I9</accession>
<dbReference type="Proteomes" id="UP000273828">
    <property type="component" value="Unassembled WGS sequence"/>
</dbReference>
<dbReference type="OrthoDB" id="293659at2157"/>
<gene>
    <name evidence="1" type="ORF">EA462_15710</name>
</gene>
<organism evidence="1 2">
    <name type="scientific">Natrarchaeobius halalkaliphilus</name>
    <dbReference type="NCBI Taxonomy" id="1679091"/>
    <lineage>
        <taxon>Archaea</taxon>
        <taxon>Methanobacteriati</taxon>
        <taxon>Methanobacteriota</taxon>
        <taxon>Stenosarchaea group</taxon>
        <taxon>Halobacteria</taxon>
        <taxon>Halobacteriales</taxon>
        <taxon>Natrialbaceae</taxon>
        <taxon>Natrarchaeobius</taxon>
    </lineage>
</organism>
<sequence>MTEWNRIRAIARTELRRTSRAIQQDAGQMIAFGFLALFLVPFSLSGLVGAYVFGEQIASGGLETPLHWGRLVLVYGWLFVAVFSGYRAYSSALRPDRLDGLLTTVSHRDLLGGIVLSEVLLWGLATVLYGVAASLAFAAGLRSIVAAPLALLAICLAVFTAFATGFLVALVVRNAGVRSPRLARLRTVAFLLAAIAYVALIYTQNVTAALDPVFWLLEPTPIGWYGDLALLGGASEASPARGVGVLVASVLFLLASARVLSTLAEWLWYADGAHAEVDAASTSASTTDGSRLERYLPRSVAGVVLADWKRARRAPITLSFVLYPLIVLINPIFSVIQTGTIGSSFPLWIVLTVGWVAGVLFTLNVLGNEGAVLPSTVLTAGPERALVVGHVLAGTLLVAPIAVILTAGLTLLSPRPLTSVLTLTVSSFVLVVAAASIATGIGAVFPRYEEINVSRSTKAIVPSTIAFGIYSVVIALVALPTLVGHSSVVGHVIESAFGTSQLSLALGGTIGTVLLAAPVGLLSMRYAIRSVERFHLE</sequence>
<name>A0A3N6M4I9_9EURY</name>
<evidence type="ECO:0000313" key="1">
    <source>
        <dbReference type="EMBL" id="RQG87077.1"/>
    </source>
</evidence>
<dbReference type="RefSeq" id="WP_124179484.1">
    <property type="nucleotide sequence ID" value="NZ_REFY01000006.1"/>
</dbReference>
<proteinExistence type="predicted"/>
<comment type="caution">
    <text evidence="1">The sequence shown here is derived from an EMBL/GenBank/DDBJ whole genome shotgun (WGS) entry which is preliminary data.</text>
</comment>
<dbReference type="AlphaFoldDB" id="A0A3N6M4I9"/>
<reference evidence="1 2" key="1">
    <citation type="submission" date="2018-10" db="EMBL/GenBank/DDBJ databases">
        <title>Natrarchaeobius chitinivorans gen. nov., sp. nov., and Natrarchaeobius haloalkaliphilus sp. nov., alkaliphilic, chitin-utilizing haloarchaea from hypersaline alkaline lakes.</title>
        <authorList>
            <person name="Sorokin D.Y."/>
            <person name="Elcheninov A.G."/>
            <person name="Kostrikina N.A."/>
            <person name="Bale N.J."/>
            <person name="Sinninghe Damste J.S."/>
            <person name="Khijniak T.V."/>
            <person name="Kublanov I.V."/>
            <person name="Toshchakov S.V."/>
        </authorList>
    </citation>
    <scope>NUCLEOTIDE SEQUENCE [LARGE SCALE GENOMIC DNA]</scope>
    <source>
        <strain evidence="1 2">AArcht-Sl</strain>
    </source>
</reference>
<protein>
    <submittedName>
        <fullName evidence="1">Uncharacterized protein</fullName>
    </submittedName>
</protein>
<keyword evidence="2" id="KW-1185">Reference proteome</keyword>